<dbReference type="PANTHER" id="PTHR43471:SF1">
    <property type="entry name" value="ABC TRANSPORTER PERMEASE PROTEIN NOSY-RELATED"/>
    <property type="match status" value="1"/>
</dbReference>
<dbReference type="Proteomes" id="UP000318102">
    <property type="component" value="Unassembled WGS sequence"/>
</dbReference>
<dbReference type="GO" id="GO:0140359">
    <property type="term" value="F:ABC-type transporter activity"/>
    <property type="evidence" value="ECO:0007669"/>
    <property type="project" value="InterPro"/>
</dbReference>
<name>A0A559J0E9_9BACL</name>
<dbReference type="Pfam" id="PF12698">
    <property type="entry name" value="ABC2_membrane_3"/>
    <property type="match status" value="1"/>
</dbReference>
<evidence type="ECO:0000313" key="7">
    <source>
        <dbReference type="EMBL" id="TVX93313.1"/>
    </source>
</evidence>
<keyword evidence="4 5" id="KW-0472">Membrane</keyword>
<dbReference type="EMBL" id="VNJK01000001">
    <property type="protein sequence ID" value="TVX93313.1"/>
    <property type="molecule type" value="Genomic_DNA"/>
</dbReference>
<dbReference type="AlphaFoldDB" id="A0A559J0E9"/>
<feature type="transmembrane region" description="Helical" evidence="5">
    <location>
        <begin position="93"/>
        <end position="116"/>
    </location>
</feature>
<sequence>MTFSIRRVSAIVRKDVKDLIKNAYAILITIFLPLGLAAMLSRSGSDDASLLGTPINLALVITGAFVQATIMAEEKEKNTLRALLLSPATRMEIMLGKSFLSSLITILVVIGSIFISKMQVPGLFYFTIMILLSLIIFISFGTIIGLVSRTVMETSIVGLPLLVIFTYGSLISTMLDNAVVSTIITYLPTESFSSALIILEQNGGFSEIKWHLLNMLIWAISSLIIAVIVYGKSRFDK</sequence>
<feature type="transmembrane region" description="Helical" evidence="5">
    <location>
        <begin position="208"/>
        <end position="231"/>
    </location>
</feature>
<dbReference type="PANTHER" id="PTHR43471">
    <property type="entry name" value="ABC TRANSPORTER PERMEASE"/>
    <property type="match status" value="1"/>
</dbReference>
<feature type="domain" description="ABC-2 type transporter transmembrane" evidence="6">
    <location>
        <begin position="60"/>
        <end position="227"/>
    </location>
</feature>
<evidence type="ECO:0000313" key="8">
    <source>
        <dbReference type="Proteomes" id="UP000318102"/>
    </source>
</evidence>
<organism evidence="7 8">
    <name type="scientific">Paenibacillus agilis</name>
    <dbReference type="NCBI Taxonomy" id="3020863"/>
    <lineage>
        <taxon>Bacteria</taxon>
        <taxon>Bacillati</taxon>
        <taxon>Bacillota</taxon>
        <taxon>Bacilli</taxon>
        <taxon>Bacillales</taxon>
        <taxon>Paenibacillaceae</taxon>
        <taxon>Paenibacillus</taxon>
    </lineage>
</organism>
<evidence type="ECO:0000256" key="5">
    <source>
        <dbReference type="SAM" id="Phobius"/>
    </source>
</evidence>
<dbReference type="InterPro" id="IPR013525">
    <property type="entry name" value="ABC2_TM"/>
</dbReference>
<dbReference type="RefSeq" id="WP_144989676.1">
    <property type="nucleotide sequence ID" value="NZ_VNJK01000001.1"/>
</dbReference>
<comment type="subcellular location">
    <subcellularLocation>
        <location evidence="1">Membrane</location>
        <topology evidence="1">Multi-pass membrane protein</topology>
    </subcellularLocation>
</comment>
<evidence type="ECO:0000256" key="4">
    <source>
        <dbReference type="ARBA" id="ARBA00023136"/>
    </source>
</evidence>
<feature type="transmembrane region" description="Helical" evidence="5">
    <location>
        <begin position="53"/>
        <end position="72"/>
    </location>
</feature>
<feature type="transmembrane region" description="Helical" evidence="5">
    <location>
        <begin position="159"/>
        <end position="188"/>
    </location>
</feature>
<evidence type="ECO:0000256" key="3">
    <source>
        <dbReference type="ARBA" id="ARBA00022989"/>
    </source>
</evidence>
<keyword evidence="2 5" id="KW-0812">Transmembrane</keyword>
<comment type="caution">
    <text evidence="7">The sequence shown here is derived from an EMBL/GenBank/DDBJ whole genome shotgun (WGS) entry which is preliminary data.</text>
</comment>
<keyword evidence="3 5" id="KW-1133">Transmembrane helix</keyword>
<protein>
    <submittedName>
        <fullName evidence="7">ABC transporter permease</fullName>
    </submittedName>
</protein>
<proteinExistence type="predicted"/>
<evidence type="ECO:0000256" key="1">
    <source>
        <dbReference type="ARBA" id="ARBA00004141"/>
    </source>
</evidence>
<reference evidence="7 8" key="1">
    <citation type="submission" date="2019-07" db="EMBL/GenBank/DDBJ databases">
        <authorList>
            <person name="Kim J."/>
        </authorList>
    </citation>
    <scope>NUCLEOTIDE SEQUENCE [LARGE SCALE GENOMIC DNA]</scope>
    <source>
        <strain evidence="7 8">N4</strain>
    </source>
</reference>
<dbReference type="OrthoDB" id="3182222at2"/>
<evidence type="ECO:0000256" key="2">
    <source>
        <dbReference type="ARBA" id="ARBA00022692"/>
    </source>
</evidence>
<keyword evidence="8" id="KW-1185">Reference proteome</keyword>
<dbReference type="GO" id="GO:0016020">
    <property type="term" value="C:membrane"/>
    <property type="evidence" value="ECO:0007669"/>
    <property type="project" value="UniProtKB-SubCell"/>
</dbReference>
<accession>A0A559J0E9</accession>
<feature type="transmembrane region" description="Helical" evidence="5">
    <location>
        <begin position="122"/>
        <end position="147"/>
    </location>
</feature>
<evidence type="ECO:0000259" key="6">
    <source>
        <dbReference type="Pfam" id="PF12698"/>
    </source>
</evidence>
<feature type="transmembrane region" description="Helical" evidence="5">
    <location>
        <begin position="21"/>
        <end position="41"/>
    </location>
</feature>
<gene>
    <name evidence="7" type="ORF">FPZ44_09735</name>
</gene>